<dbReference type="NCBIfam" id="TIGR03491">
    <property type="entry name" value="TM0106 family RecB-like putative nuclease"/>
    <property type="match status" value="1"/>
</dbReference>
<dbReference type="AlphaFoldDB" id="A0A0A2C1U6"/>
<dbReference type="SUPFAM" id="SSF53098">
    <property type="entry name" value="Ribonuclease H-like"/>
    <property type="match status" value="1"/>
</dbReference>
<dbReference type="InterPro" id="IPR019993">
    <property type="entry name" value="RecB_nuclease_TM0106_put"/>
</dbReference>
<evidence type="ECO:0000259" key="1">
    <source>
        <dbReference type="Pfam" id="PF13482"/>
    </source>
</evidence>
<protein>
    <submittedName>
        <fullName evidence="2">DNA repair enzyme</fullName>
    </submittedName>
</protein>
<dbReference type="Proteomes" id="UP000030392">
    <property type="component" value="Unassembled WGS sequence"/>
</dbReference>
<dbReference type="EMBL" id="JNAX01000012">
    <property type="protein sequence ID" value="KGG20298.1"/>
    <property type="molecule type" value="Genomic_DNA"/>
</dbReference>
<feature type="domain" description="YprB ribonuclease H-like" evidence="1">
    <location>
        <begin position="301"/>
        <end position="480"/>
    </location>
</feature>
<dbReference type="InterPro" id="IPR012337">
    <property type="entry name" value="RNaseH-like_sf"/>
</dbReference>
<evidence type="ECO:0000313" key="2">
    <source>
        <dbReference type="EMBL" id="KGG20298.1"/>
    </source>
</evidence>
<evidence type="ECO:0000313" key="3">
    <source>
        <dbReference type="Proteomes" id="UP000030392"/>
    </source>
</evidence>
<sequence>MKCNKSKPINDHLLRSWIRCRRKAWLDIYGDKQKKLWTAHSTLQLNHQIDCFHNLSQKNYGIGIQACEEGKNIAYGVRIKYPLIKNRIIKANLPILRKTSGESIWGNFAYQPILARQGKKITREHKLTLAMTGLLINNLQKFQVQKGLILHKENEVLKVENIKLSDNINTDLIGSLLNLEKDIESRNPPPITSNRKKCTICSWRKDCDAIAIKEGRLSEVSGIGAKRELLLNKIGINNIEELAKIKHYKLKEKLEIFGTQNGDISKQIILQSQSRLKNRAIKLNPEIELNNLKKAEGLYIYDIESDPDIKHDFLHGFIRLPKNIKNEISLEKIKYSPLLNLEKNTESFLWKRITKKLSINRDYPIIHYGETEPISLLKLGLRQGANPHEIEELKKRFIDIHLLIRDYWCLPVRNYGLKSIAEWIGFEWKQSNVDGARALLWWRQWKKSRKINKMYSRNLNSIFEYNRDDCLATFMIAKWLIDQ</sequence>
<dbReference type="RefSeq" id="WP_036906228.1">
    <property type="nucleotide sequence ID" value="NZ_CP138967.1"/>
</dbReference>
<proteinExistence type="predicted"/>
<name>A0A0A2C1U6_PROMR</name>
<dbReference type="InterPro" id="IPR038720">
    <property type="entry name" value="YprB_RNase_H-like_dom"/>
</dbReference>
<dbReference type="Pfam" id="PF13482">
    <property type="entry name" value="RNase_H_2"/>
    <property type="match status" value="1"/>
</dbReference>
<comment type="caution">
    <text evidence="2">The sequence shown here is derived from an EMBL/GenBank/DDBJ whole genome shotgun (WGS) entry which is preliminary data.</text>
</comment>
<organism evidence="2 3">
    <name type="scientific">Prochlorococcus marinus str. PAC1</name>
    <dbReference type="NCBI Taxonomy" id="59924"/>
    <lineage>
        <taxon>Bacteria</taxon>
        <taxon>Bacillati</taxon>
        <taxon>Cyanobacteriota</taxon>
        <taxon>Cyanophyceae</taxon>
        <taxon>Synechococcales</taxon>
        <taxon>Prochlorococcaceae</taxon>
        <taxon>Prochlorococcus</taxon>
    </lineage>
</organism>
<reference evidence="3" key="1">
    <citation type="journal article" date="2014" name="Sci. Data">
        <title>Genomes of diverse isolates of the marine cyanobacterium Prochlorococcus.</title>
        <authorList>
            <person name="Biller S."/>
            <person name="Berube P."/>
            <person name="Thompson J."/>
            <person name="Kelly L."/>
            <person name="Roggensack S."/>
            <person name="Awad L."/>
            <person name="Roache-Johnson K."/>
            <person name="Ding H."/>
            <person name="Giovannoni S.J."/>
            <person name="Moore L.R."/>
            <person name="Chisholm S.W."/>
        </authorList>
    </citation>
    <scope>NUCLEOTIDE SEQUENCE [LARGE SCALE GENOMIC DNA]</scope>
    <source>
        <strain evidence="3">PAC1</strain>
    </source>
</reference>
<accession>A0A0A2C1U6</accession>
<gene>
    <name evidence="2" type="ORF">EV03_1260</name>
</gene>